<feature type="transmembrane region" description="Helical" evidence="1">
    <location>
        <begin position="282"/>
        <end position="301"/>
    </location>
</feature>
<evidence type="ECO:0000256" key="1">
    <source>
        <dbReference type="SAM" id="Phobius"/>
    </source>
</evidence>
<feature type="transmembrane region" description="Helical" evidence="1">
    <location>
        <begin position="307"/>
        <end position="328"/>
    </location>
</feature>
<feature type="domain" description="Acyltransferase 3" evidence="2">
    <location>
        <begin position="39"/>
        <end position="323"/>
    </location>
</feature>
<feature type="transmembrane region" description="Helical" evidence="1">
    <location>
        <begin position="35"/>
        <end position="55"/>
    </location>
</feature>
<feature type="transmembrane region" description="Helical" evidence="1">
    <location>
        <begin position="219"/>
        <end position="237"/>
    </location>
</feature>
<dbReference type="AlphaFoldDB" id="A0A9D2UH35"/>
<comment type="caution">
    <text evidence="3">The sequence shown here is derived from an EMBL/GenBank/DDBJ whole genome shotgun (WGS) entry which is preliminary data.</text>
</comment>
<feature type="transmembrane region" description="Helical" evidence="1">
    <location>
        <begin position="67"/>
        <end position="87"/>
    </location>
</feature>
<dbReference type="InterPro" id="IPR002656">
    <property type="entry name" value="Acyl_transf_3_dom"/>
</dbReference>
<organism evidence="3 4">
    <name type="scientific">Candidatus Avibacteroides avistercoris</name>
    <dbReference type="NCBI Taxonomy" id="2840690"/>
    <lineage>
        <taxon>Bacteria</taxon>
        <taxon>Pseudomonadati</taxon>
        <taxon>Bacteroidota</taxon>
        <taxon>Bacteroidia</taxon>
        <taxon>Bacteroidales</taxon>
        <taxon>Bacteroidaceae</taxon>
        <taxon>Bacteroidaceae incertae sedis</taxon>
        <taxon>Candidatus Avibacteroides</taxon>
    </lineage>
</organism>
<evidence type="ECO:0000259" key="2">
    <source>
        <dbReference type="Pfam" id="PF01757"/>
    </source>
</evidence>
<feature type="transmembrane region" description="Helical" evidence="1">
    <location>
        <begin position="249"/>
        <end position="270"/>
    </location>
</feature>
<sequence length="354" mass="40127">MLDYILTAFLPVVMLIILIYGSKRDDSGTFFFSKDYTTMLKGVCCIFIVIGHTPIEYKNAVQDMLSSFGYVRVTLFFMMTGYGISLCADRKTGYMKSFWRNRLASLLIPGLLVNVAAFFIHRLTTGQFDPRDFIFIDPYISVLLQYYIFFFIVYHGKKFYGETAGNIILVVGVIVSSLLDYMLSAPDSRAWPYERMGLVWGILLYFNYKPIKRFVMPRLWNVFTFLAISFVLGLMYLHFKTVYFWGEYLLKVVLGAVIVTLIFILSSGRVWGNKALSFFGDIYYEVFLSHMLIIGLVKSLIPGLSSGQFILTVAALTIIFSAAIHYIGKPIIAMCRTKKAKPLAAARDGGSTAS</sequence>
<proteinExistence type="predicted"/>
<dbReference type="Pfam" id="PF01757">
    <property type="entry name" value="Acyl_transf_3"/>
    <property type="match status" value="1"/>
</dbReference>
<evidence type="ECO:0000313" key="3">
    <source>
        <dbReference type="EMBL" id="HJD52333.1"/>
    </source>
</evidence>
<dbReference type="Proteomes" id="UP000787625">
    <property type="component" value="Unassembled WGS sequence"/>
</dbReference>
<keyword evidence="3" id="KW-0012">Acyltransferase</keyword>
<keyword evidence="3" id="KW-0808">Transferase</keyword>
<keyword evidence="1" id="KW-1133">Transmembrane helix</keyword>
<name>A0A9D2UH35_9BACT</name>
<protein>
    <submittedName>
        <fullName evidence="3">Acyltransferase</fullName>
    </submittedName>
</protein>
<keyword evidence="1" id="KW-0472">Membrane</keyword>
<dbReference type="EMBL" id="DWUP01000023">
    <property type="protein sequence ID" value="HJD52333.1"/>
    <property type="molecule type" value="Genomic_DNA"/>
</dbReference>
<feature type="transmembrane region" description="Helical" evidence="1">
    <location>
        <begin position="133"/>
        <end position="154"/>
    </location>
</feature>
<feature type="transmembrane region" description="Helical" evidence="1">
    <location>
        <begin position="166"/>
        <end position="184"/>
    </location>
</feature>
<keyword evidence="1" id="KW-0812">Transmembrane</keyword>
<accession>A0A9D2UH35</accession>
<dbReference type="GO" id="GO:0016747">
    <property type="term" value="F:acyltransferase activity, transferring groups other than amino-acyl groups"/>
    <property type="evidence" value="ECO:0007669"/>
    <property type="project" value="InterPro"/>
</dbReference>
<reference evidence="3" key="1">
    <citation type="journal article" date="2021" name="PeerJ">
        <title>Extensive microbial diversity within the chicken gut microbiome revealed by metagenomics and culture.</title>
        <authorList>
            <person name="Gilroy R."/>
            <person name="Ravi A."/>
            <person name="Getino M."/>
            <person name="Pursley I."/>
            <person name="Horton D.L."/>
            <person name="Alikhan N.F."/>
            <person name="Baker D."/>
            <person name="Gharbi K."/>
            <person name="Hall N."/>
            <person name="Watson M."/>
            <person name="Adriaenssens E.M."/>
            <person name="Foster-Nyarko E."/>
            <person name="Jarju S."/>
            <person name="Secka A."/>
            <person name="Antonio M."/>
            <person name="Oren A."/>
            <person name="Chaudhuri R.R."/>
            <person name="La Ragione R."/>
            <person name="Hildebrand F."/>
            <person name="Pallen M.J."/>
        </authorList>
    </citation>
    <scope>NUCLEOTIDE SEQUENCE</scope>
    <source>
        <strain evidence="3">MalCec1-1739</strain>
    </source>
</reference>
<feature type="transmembrane region" description="Helical" evidence="1">
    <location>
        <begin position="190"/>
        <end position="207"/>
    </location>
</feature>
<reference evidence="3" key="2">
    <citation type="submission" date="2021-04" db="EMBL/GenBank/DDBJ databases">
        <authorList>
            <person name="Gilroy R."/>
        </authorList>
    </citation>
    <scope>NUCLEOTIDE SEQUENCE</scope>
    <source>
        <strain evidence="3">MalCec1-1739</strain>
    </source>
</reference>
<evidence type="ECO:0000313" key="4">
    <source>
        <dbReference type="Proteomes" id="UP000787625"/>
    </source>
</evidence>
<feature type="transmembrane region" description="Helical" evidence="1">
    <location>
        <begin position="6"/>
        <end position="23"/>
    </location>
</feature>
<feature type="transmembrane region" description="Helical" evidence="1">
    <location>
        <begin position="99"/>
        <end position="121"/>
    </location>
</feature>
<gene>
    <name evidence="3" type="ORF">IAA93_01190</name>
</gene>